<protein>
    <submittedName>
        <fullName evidence="6">Hydroxymethylglutaryl-CoA lyase</fullName>
    </submittedName>
</protein>
<dbReference type="GO" id="GO:0046872">
    <property type="term" value="F:metal ion binding"/>
    <property type="evidence" value="ECO:0007669"/>
    <property type="project" value="UniProtKB-KW"/>
</dbReference>
<dbReference type="EMBL" id="CP130613">
    <property type="protein sequence ID" value="WKW16193.1"/>
    <property type="molecule type" value="Genomic_DNA"/>
</dbReference>
<evidence type="ECO:0000313" key="7">
    <source>
        <dbReference type="Proteomes" id="UP001229955"/>
    </source>
</evidence>
<evidence type="ECO:0000256" key="3">
    <source>
        <dbReference type="ARBA" id="ARBA00023239"/>
    </source>
</evidence>
<accession>A0AA49Q5Z1</accession>
<dbReference type="PANTHER" id="PTHR42738:SF7">
    <property type="entry name" value="HYDROXYMETHYLGLUTARYL-COA LYASE"/>
    <property type="match status" value="1"/>
</dbReference>
<comment type="similarity">
    <text evidence="1">Belongs to the HMG-CoA lyase family.</text>
</comment>
<dbReference type="KEGG" id="pspc:Strain318_002603"/>
<dbReference type="PANTHER" id="PTHR42738">
    <property type="entry name" value="HYDROXYMETHYLGLUTARYL-COA LYASE"/>
    <property type="match status" value="1"/>
</dbReference>
<keyword evidence="7" id="KW-1185">Reference proteome</keyword>
<evidence type="ECO:0000313" key="6">
    <source>
        <dbReference type="EMBL" id="WKW16193.1"/>
    </source>
</evidence>
<name>A0AA49K2K7_9BACT</name>
<dbReference type="PROSITE" id="PS50991">
    <property type="entry name" value="PYR_CT"/>
    <property type="match status" value="1"/>
</dbReference>
<dbReference type="Pfam" id="PF00682">
    <property type="entry name" value="HMGL-like"/>
    <property type="match status" value="1"/>
</dbReference>
<evidence type="ECO:0000256" key="1">
    <source>
        <dbReference type="ARBA" id="ARBA00009405"/>
    </source>
</evidence>
<dbReference type="Gene3D" id="3.20.20.70">
    <property type="entry name" value="Aldolase class I"/>
    <property type="match status" value="1"/>
</dbReference>
<dbReference type="GO" id="GO:0046951">
    <property type="term" value="P:ketone body biosynthetic process"/>
    <property type="evidence" value="ECO:0007669"/>
    <property type="project" value="TreeGrafter"/>
</dbReference>
<dbReference type="Proteomes" id="UP001229955">
    <property type="component" value="Chromosome"/>
</dbReference>
<accession>A0AA49K2K7</accession>
<dbReference type="AlphaFoldDB" id="A0AA49K2K7"/>
<dbReference type="InterPro" id="IPR000891">
    <property type="entry name" value="PYR_CT"/>
</dbReference>
<organism evidence="6 7">
    <name type="scientific">Pseudogemmatithrix spongiicola</name>
    <dbReference type="NCBI Taxonomy" id="3062599"/>
    <lineage>
        <taxon>Bacteria</taxon>
        <taxon>Pseudomonadati</taxon>
        <taxon>Gemmatimonadota</taxon>
        <taxon>Gemmatimonadia</taxon>
        <taxon>Gemmatimonadales</taxon>
        <taxon>Gemmatimonadaceae</taxon>
        <taxon>Pseudogemmatithrix</taxon>
    </lineage>
</organism>
<proteinExistence type="inferred from homology"/>
<keyword evidence="3 6" id="KW-0456">Lyase</keyword>
<dbReference type="SUPFAM" id="SSF51569">
    <property type="entry name" value="Aldolase"/>
    <property type="match status" value="1"/>
</dbReference>
<dbReference type="CDD" id="cd07938">
    <property type="entry name" value="DRE_TIM_HMGL"/>
    <property type="match status" value="1"/>
</dbReference>
<dbReference type="FunFam" id="3.20.20.70:FF:000071">
    <property type="entry name" value="Hydroxymethylglutaryl-CoA lyase"/>
    <property type="match status" value="1"/>
</dbReference>
<sequence>MPSRVTIVEVSPRDGLQNEKAVLPVAAKVALVDALSAAGVPVIEVTSFVSPKAIPQLADAEQVMAAITRRPGARYTVLVPNERGYDRALTTRPDGIVVFGAASETFSQKNINCSVAESIERFRPVVARAKANGLQVRGTVSCALGCPYEGDIAPAAVRDVAARLLDLGVDELSIADTIGVGTPERTRAVFEAVLALTDATRVNAHFHDTYGRALVNLEACLALGVRSIDASAAGLGGCPFAPGATGNVATEAVLAMLAASGYETGVDLAAVQAAGAAVRRLLAP</sequence>
<keyword evidence="2" id="KW-0479">Metal-binding</keyword>
<dbReference type="InterPro" id="IPR013785">
    <property type="entry name" value="Aldolase_TIM"/>
</dbReference>
<dbReference type="RefSeq" id="WP_367886146.1">
    <property type="nucleotide sequence ID" value="NZ_CP130612.1"/>
</dbReference>
<reference evidence="6" key="1">
    <citation type="submission" date="2023-07" db="EMBL/GenBank/DDBJ databases">
        <authorList>
            <person name="Haufschild T."/>
            <person name="Kallscheuer N."/>
            <person name="Hammer J."/>
            <person name="Kohn T."/>
            <person name="Kabuu M."/>
            <person name="Jogler M."/>
            <person name="Wohfarth N."/>
            <person name="Heuer A."/>
            <person name="Rohde M."/>
            <person name="van Teeseling M.C.F."/>
            <person name="Jogler C."/>
        </authorList>
    </citation>
    <scope>NUCLEOTIDE SEQUENCE</scope>
    <source>
        <strain evidence="5">Strain 138</strain>
        <strain evidence="6">Strain 318</strain>
    </source>
</reference>
<dbReference type="GO" id="GO:0004419">
    <property type="term" value="F:hydroxymethylglutaryl-CoA lyase activity"/>
    <property type="evidence" value="ECO:0007669"/>
    <property type="project" value="TreeGrafter"/>
</dbReference>
<dbReference type="NCBIfam" id="NF004283">
    <property type="entry name" value="PRK05692.1"/>
    <property type="match status" value="1"/>
</dbReference>
<gene>
    <name evidence="5" type="ORF">Strain138_002603</name>
    <name evidence="6" type="ORF">Strain318_002603</name>
</gene>
<feature type="domain" description="Pyruvate carboxyltransferase" evidence="4">
    <location>
        <begin position="5"/>
        <end position="272"/>
    </location>
</feature>
<dbReference type="GO" id="GO:0006552">
    <property type="term" value="P:L-leucine catabolic process"/>
    <property type="evidence" value="ECO:0007669"/>
    <property type="project" value="TreeGrafter"/>
</dbReference>
<dbReference type="InterPro" id="IPR043594">
    <property type="entry name" value="HMGL"/>
</dbReference>
<evidence type="ECO:0000256" key="2">
    <source>
        <dbReference type="ARBA" id="ARBA00022723"/>
    </source>
</evidence>
<evidence type="ECO:0000313" key="5">
    <source>
        <dbReference type="EMBL" id="WKW13286.1"/>
    </source>
</evidence>
<evidence type="ECO:0000259" key="4">
    <source>
        <dbReference type="PROSITE" id="PS50991"/>
    </source>
</evidence>
<dbReference type="EMBL" id="CP130612">
    <property type="protein sequence ID" value="WKW13286.1"/>
    <property type="molecule type" value="Genomic_DNA"/>
</dbReference>